<gene>
    <name evidence="2" type="ORF">QJS04_geneDACA012317</name>
</gene>
<dbReference type="EMBL" id="JAUJYN010000025">
    <property type="protein sequence ID" value="KAK1258094.1"/>
    <property type="molecule type" value="Genomic_DNA"/>
</dbReference>
<evidence type="ECO:0000313" key="2">
    <source>
        <dbReference type="EMBL" id="KAK1258094.1"/>
    </source>
</evidence>
<reference evidence="2" key="1">
    <citation type="journal article" date="2023" name="Nat. Commun.">
        <title>Diploid and tetraploid genomes of Acorus and the evolution of monocots.</title>
        <authorList>
            <person name="Ma L."/>
            <person name="Liu K.W."/>
            <person name="Li Z."/>
            <person name="Hsiao Y.Y."/>
            <person name="Qi Y."/>
            <person name="Fu T."/>
            <person name="Tang G.D."/>
            <person name="Zhang D."/>
            <person name="Sun W.H."/>
            <person name="Liu D.K."/>
            <person name="Li Y."/>
            <person name="Chen G.Z."/>
            <person name="Liu X.D."/>
            <person name="Liao X.Y."/>
            <person name="Jiang Y.T."/>
            <person name="Yu X."/>
            <person name="Hao Y."/>
            <person name="Huang J."/>
            <person name="Zhao X.W."/>
            <person name="Ke S."/>
            <person name="Chen Y.Y."/>
            <person name="Wu W.L."/>
            <person name="Hsu J.L."/>
            <person name="Lin Y.F."/>
            <person name="Huang M.D."/>
            <person name="Li C.Y."/>
            <person name="Huang L."/>
            <person name="Wang Z.W."/>
            <person name="Zhao X."/>
            <person name="Zhong W.Y."/>
            <person name="Peng D.H."/>
            <person name="Ahmad S."/>
            <person name="Lan S."/>
            <person name="Zhang J.S."/>
            <person name="Tsai W.C."/>
            <person name="Van de Peer Y."/>
            <person name="Liu Z.J."/>
        </authorList>
    </citation>
    <scope>NUCLEOTIDE SEQUENCE</scope>
    <source>
        <strain evidence="2">SCP</strain>
    </source>
</reference>
<accession>A0AAV9A194</accession>
<name>A0AAV9A194_ACOGR</name>
<evidence type="ECO:0000313" key="3">
    <source>
        <dbReference type="Proteomes" id="UP001179952"/>
    </source>
</evidence>
<protein>
    <recommendedName>
        <fullName evidence="1">Transposase-associated domain-containing protein</fullName>
    </recommendedName>
</protein>
<dbReference type="AlphaFoldDB" id="A0AAV9A194"/>
<evidence type="ECO:0000259" key="1">
    <source>
        <dbReference type="Pfam" id="PF13963"/>
    </source>
</evidence>
<keyword evidence="3" id="KW-1185">Reference proteome</keyword>
<sequence>MDKSWMQKPRNSPEYMNGVIQFLDFAFTRSPFGNKIQCPCKDCQNVFHKERDDVHGDLLWKGILPNYTTWYLHGEKFPGEYSSDETSNEGDDIQGMLHDAFGIHDSGDSEINCTLIGMNMGNRLAIVFLLCWERLLEIVMSLYNIKNGLIYLRQQKNDCGR</sequence>
<organism evidence="2 3">
    <name type="scientific">Acorus gramineus</name>
    <name type="common">Dwarf sweet flag</name>
    <dbReference type="NCBI Taxonomy" id="55184"/>
    <lineage>
        <taxon>Eukaryota</taxon>
        <taxon>Viridiplantae</taxon>
        <taxon>Streptophyta</taxon>
        <taxon>Embryophyta</taxon>
        <taxon>Tracheophyta</taxon>
        <taxon>Spermatophyta</taxon>
        <taxon>Magnoliopsida</taxon>
        <taxon>Liliopsida</taxon>
        <taxon>Acoraceae</taxon>
        <taxon>Acorus</taxon>
    </lineage>
</organism>
<dbReference type="Pfam" id="PF13963">
    <property type="entry name" value="Transpos_assoc"/>
    <property type="match status" value="1"/>
</dbReference>
<feature type="domain" description="Transposase-associated" evidence="1">
    <location>
        <begin position="3"/>
        <end position="75"/>
    </location>
</feature>
<comment type="caution">
    <text evidence="2">The sequence shown here is derived from an EMBL/GenBank/DDBJ whole genome shotgun (WGS) entry which is preliminary data.</text>
</comment>
<reference evidence="2" key="2">
    <citation type="submission" date="2023-06" db="EMBL/GenBank/DDBJ databases">
        <authorList>
            <person name="Ma L."/>
            <person name="Liu K.-W."/>
            <person name="Li Z."/>
            <person name="Hsiao Y.-Y."/>
            <person name="Qi Y."/>
            <person name="Fu T."/>
            <person name="Tang G."/>
            <person name="Zhang D."/>
            <person name="Sun W.-H."/>
            <person name="Liu D.-K."/>
            <person name="Li Y."/>
            <person name="Chen G.-Z."/>
            <person name="Liu X.-D."/>
            <person name="Liao X.-Y."/>
            <person name="Jiang Y.-T."/>
            <person name="Yu X."/>
            <person name="Hao Y."/>
            <person name="Huang J."/>
            <person name="Zhao X.-W."/>
            <person name="Ke S."/>
            <person name="Chen Y.-Y."/>
            <person name="Wu W.-L."/>
            <person name="Hsu J.-L."/>
            <person name="Lin Y.-F."/>
            <person name="Huang M.-D."/>
            <person name="Li C.-Y."/>
            <person name="Huang L."/>
            <person name="Wang Z.-W."/>
            <person name="Zhao X."/>
            <person name="Zhong W.-Y."/>
            <person name="Peng D.-H."/>
            <person name="Ahmad S."/>
            <person name="Lan S."/>
            <person name="Zhang J.-S."/>
            <person name="Tsai W.-C."/>
            <person name="Van De Peer Y."/>
            <person name="Liu Z.-J."/>
        </authorList>
    </citation>
    <scope>NUCLEOTIDE SEQUENCE</scope>
    <source>
        <strain evidence="2">SCP</strain>
        <tissue evidence="2">Leaves</tissue>
    </source>
</reference>
<dbReference type="InterPro" id="IPR029480">
    <property type="entry name" value="Transpos_assoc"/>
</dbReference>
<proteinExistence type="predicted"/>
<dbReference type="Proteomes" id="UP001179952">
    <property type="component" value="Unassembled WGS sequence"/>
</dbReference>